<dbReference type="Proteomes" id="UP001190825">
    <property type="component" value="Unassembled WGS sequence"/>
</dbReference>
<gene>
    <name evidence="1" type="ORF">BMJ33_16380</name>
</gene>
<sequence>MNGFLRRELLKHRYGEYADLVHWRDQAAAEAIMATVGTSSECIAYLALMDMDGVDPAEGVRHCASLAAYSAT</sequence>
<accession>A0ABX4TLY4</accession>
<protein>
    <submittedName>
        <fullName evidence="1">Uncharacterized protein</fullName>
    </submittedName>
</protein>
<proteinExistence type="predicted"/>
<name>A0ABX4TLY4_9HYPH</name>
<keyword evidence="2" id="KW-1185">Reference proteome</keyword>
<organism evidence="1 2">
    <name type="scientific">Sinorhizobium medicae</name>
    <dbReference type="NCBI Taxonomy" id="110321"/>
    <lineage>
        <taxon>Bacteria</taxon>
        <taxon>Pseudomonadati</taxon>
        <taxon>Pseudomonadota</taxon>
        <taxon>Alphaproteobacteria</taxon>
        <taxon>Hyphomicrobiales</taxon>
        <taxon>Rhizobiaceae</taxon>
        <taxon>Sinorhizobium/Ensifer group</taxon>
        <taxon>Sinorhizobium</taxon>
    </lineage>
</organism>
<comment type="caution">
    <text evidence="1">The sequence shown here is derived from an EMBL/GenBank/DDBJ whole genome shotgun (WGS) entry which is preliminary data.</text>
</comment>
<evidence type="ECO:0000313" key="2">
    <source>
        <dbReference type="Proteomes" id="UP001190825"/>
    </source>
</evidence>
<dbReference type="EMBL" id="NBUC01000079">
    <property type="protein sequence ID" value="PLU02532.1"/>
    <property type="molecule type" value="Genomic_DNA"/>
</dbReference>
<reference evidence="1 2" key="1">
    <citation type="journal article" date="2018" name="FEMS Microbiol. Ecol.">
        <title>Co-invading symbiotic mutualists of Medicago polymorpha retain high ancestral diversity and contain diverse accessory genomes.</title>
        <authorList>
            <person name="Porter S.S."/>
            <person name="Faber-Hammond J.J."/>
            <person name="Friesen M.L."/>
        </authorList>
    </citation>
    <scope>NUCLEOTIDE SEQUENCE [LARGE SCALE GENOMIC DNA]</scope>
    <source>
        <strain evidence="1 2">Str16</strain>
    </source>
</reference>
<evidence type="ECO:0000313" key="1">
    <source>
        <dbReference type="EMBL" id="PLU02532.1"/>
    </source>
</evidence>